<accession>A0ABW1YUI3</accession>
<dbReference type="InterPro" id="IPR003819">
    <property type="entry name" value="TauD/TfdA-like"/>
</dbReference>
<proteinExistence type="inferred from homology"/>
<keyword evidence="2" id="KW-0479">Metal-binding</keyword>
<dbReference type="Gene3D" id="3.60.130.10">
    <property type="entry name" value="Clavaminate synthase-like"/>
    <property type="match status" value="1"/>
</dbReference>
<evidence type="ECO:0000256" key="1">
    <source>
        <dbReference type="ARBA" id="ARBA00008425"/>
    </source>
</evidence>
<evidence type="ECO:0000313" key="6">
    <source>
        <dbReference type="EMBL" id="MFC6635747.1"/>
    </source>
</evidence>
<feature type="domain" description="TauD/TfdA-like" evidence="5">
    <location>
        <begin position="231"/>
        <end position="309"/>
    </location>
</feature>
<keyword evidence="7" id="KW-1185">Reference proteome</keyword>
<dbReference type="Proteomes" id="UP001596425">
    <property type="component" value="Unassembled WGS sequence"/>
</dbReference>
<dbReference type="Pfam" id="PF02668">
    <property type="entry name" value="TauD"/>
    <property type="match status" value="1"/>
</dbReference>
<evidence type="ECO:0000256" key="3">
    <source>
        <dbReference type="ARBA" id="ARBA00023002"/>
    </source>
</evidence>
<protein>
    <submittedName>
        <fullName evidence="6">TauD/TfdA family dioxygenase</fullName>
    </submittedName>
</protein>
<keyword evidence="6" id="KW-0223">Dioxygenase</keyword>
<evidence type="ECO:0000259" key="5">
    <source>
        <dbReference type="Pfam" id="PF02668"/>
    </source>
</evidence>
<evidence type="ECO:0000313" key="7">
    <source>
        <dbReference type="Proteomes" id="UP001596425"/>
    </source>
</evidence>
<keyword evidence="3" id="KW-0560">Oxidoreductase</keyword>
<dbReference type="SUPFAM" id="SSF51197">
    <property type="entry name" value="Clavaminate synthase-like"/>
    <property type="match status" value="1"/>
</dbReference>
<dbReference type="InterPro" id="IPR042098">
    <property type="entry name" value="TauD-like_sf"/>
</dbReference>
<dbReference type="GO" id="GO:0051213">
    <property type="term" value="F:dioxygenase activity"/>
    <property type="evidence" value="ECO:0007669"/>
    <property type="project" value="UniProtKB-KW"/>
</dbReference>
<dbReference type="EMBL" id="JBHSVR010000001">
    <property type="protein sequence ID" value="MFC6635747.1"/>
    <property type="molecule type" value="Genomic_DNA"/>
</dbReference>
<dbReference type="InterPro" id="IPR014503">
    <property type="entry name" value="Clavaminate_syn-like"/>
</dbReference>
<dbReference type="RefSeq" id="WP_193192504.1">
    <property type="nucleotide sequence ID" value="NZ_JACZFR010000029.1"/>
</dbReference>
<organism evidence="6 7">
    <name type="scientific">Microbulbifer taiwanensis</name>
    <dbReference type="NCBI Taxonomy" id="986746"/>
    <lineage>
        <taxon>Bacteria</taxon>
        <taxon>Pseudomonadati</taxon>
        <taxon>Pseudomonadota</taxon>
        <taxon>Gammaproteobacteria</taxon>
        <taxon>Cellvibrionales</taxon>
        <taxon>Microbulbiferaceae</taxon>
        <taxon>Microbulbifer</taxon>
    </lineage>
</organism>
<comment type="caution">
    <text evidence="6">The sequence shown here is derived from an EMBL/GenBank/DDBJ whole genome shotgun (WGS) entry which is preliminary data.</text>
</comment>
<gene>
    <name evidence="6" type="ORF">ACFQBM_20955</name>
</gene>
<evidence type="ECO:0000256" key="2">
    <source>
        <dbReference type="ARBA" id="ARBA00022723"/>
    </source>
</evidence>
<evidence type="ECO:0000256" key="4">
    <source>
        <dbReference type="ARBA" id="ARBA00023004"/>
    </source>
</evidence>
<reference evidence="7" key="1">
    <citation type="journal article" date="2019" name="Int. J. Syst. Evol. Microbiol.">
        <title>The Global Catalogue of Microorganisms (GCM) 10K type strain sequencing project: providing services to taxonomists for standard genome sequencing and annotation.</title>
        <authorList>
            <consortium name="The Broad Institute Genomics Platform"/>
            <consortium name="The Broad Institute Genome Sequencing Center for Infectious Disease"/>
            <person name="Wu L."/>
            <person name="Ma J."/>
        </authorList>
    </citation>
    <scope>NUCLEOTIDE SEQUENCE [LARGE SCALE GENOMIC DNA]</scope>
    <source>
        <strain evidence="7">CGMCC 1.13718</strain>
    </source>
</reference>
<dbReference type="PIRSF" id="PIRSF019543">
    <property type="entry name" value="Clavaminate_syn"/>
    <property type="match status" value="1"/>
</dbReference>
<sequence>MDTIDLFRDEKDEIVKIIKDLDKKYGSASSQNFVQNAPLHAMELPRRVRASLAPLKYDEEHAGITICRGFPVDLKTNTPDGWDYPQSYFPAIPLDYFAVLLGSIVGEAFGWSTQQNGKLIHDIIPMRGKENQQLSTGSASELLLHTEDAFHEYRGEYICFYCLRNPERVQSIFATIRDIQLPDHILDTLFENRFFIAPDDSHLDLAQRVDAASETYHRDLMEDENRFSLLYGNIRFPYLRFDPAYTIAPSDDQEAANCYVFLRQQVERNVHKVELRPGDVCLIDNRKVVHGRAAFKANYNGKGRWMKRINISSNLRRSAFLRSSDMLRVIGT</sequence>
<comment type="similarity">
    <text evidence="1">Belongs to the clavaminate synthase family.</text>
</comment>
<name>A0ABW1YUI3_9GAMM</name>
<keyword evidence="4" id="KW-0408">Iron</keyword>